<sequence length="210" mass="23172">MSTCEPCSEQQTVKGMFSQPTWRSPLFPHKNVHPPGGSILKNLSMEWACGGILHMEISLIPGFGYWKDYTQNKPGKATYSEELKDKVVYLLNKYPQMQPSTLQGALLEDVELPKVRGLVQRTRKIIENEPDKVDAAVSRVRNLIKSGETTVPDLSQSDAVMVDDDEEFVPEASGKKVVKNSTVSASSATLVKVSPRVSPPLDTESIISIN</sequence>
<dbReference type="EMBL" id="MDYQ01000300">
    <property type="protein sequence ID" value="PRP76809.1"/>
    <property type="molecule type" value="Genomic_DNA"/>
</dbReference>
<protein>
    <submittedName>
        <fullName evidence="1">Uncharacterized protein</fullName>
    </submittedName>
</protein>
<accession>A0A2P6MYM9</accession>
<evidence type="ECO:0000313" key="2">
    <source>
        <dbReference type="Proteomes" id="UP000241769"/>
    </source>
</evidence>
<evidence type="ECO:0000313" key="1">
    <source>
        <dbReference type="EMBL" id="PRP76809.1"/>
    </source>
</evidence>
<keyword evidence="2" id="KW-1185">Reference proteome</keyword>
<dbReference type="Proteomes" id="UP000241769">
    <property type="component" value="Unassembled WGS sequence"/>
</dbReference>
<name>A0A2P6MYM9_9EUKA</name>
<comment type="caution">
    <text evidence="1">The sequence shown here is derived from an EMBL/GenBank/DDBJ whole genome shotgun (WGS) entry which is preliminary data.</text>
</comment>
<proteinExistence type="predicted"/>
<dbReference type="AlphaFoldDB" id="A0A2P6MYM9"/>
<dbReference type="InParanoid" id="A0A2P6MYM9"/>
<organism evidence="1 2">
    <name type="scientific">Planoprotostelium fungivorum</name>
    <dbReference type="NCBI Taxonomy" id="1890364"/>
    <lineage>
        <taxon>Eukaryota</taxon>
        <taxon>Amoebozoa</taxon>
        <taxon>Evosea</taxon>
        <taxon>Variosea</taxon>
        <taxon>Cavosteliida</taxon>
        <taxon>Cavosteliaceae</taxon>
        <taxon>Planoprotostelium</taxon>
    </lineage>
</organism>
<reference evidence="1 2" key="1">
    <citation type="journal article" date="2018" name="Genome Biol. Evol.">
        <title>Multiple Roots of Fruiting Body Formation in Amoebozoa.</title>
        <authorList>
            <person name="Hillmann F."/>
            <person name="Forbes G."/>
            <person name="Novohradska S."/>
            <person name="Ferling I."/>
            <person name="Riege K."/>
            <person name="Groth M."/>
            <person name="Westermann M."/>
            <person name="Marz M."/>
            <person name="Spaller T."/>
            <person name="Winckler T."/>
            <person name="Schaap P."/>
            <person name="Glockner G."/>
        </authorList>
    </citation>
    <scope>NUCLEOTIDE SEQUENCE [LARGE SCALE GENOMIC DNA]</scope>
    <source>
        <strain evidence="1 2">Jena</strain>
    </source>
</reference>
<gene>
    <name evidence="1" type="ORF">PROFUN_15610</name>
</gene>